<proteinExistence type="predicted"/>
<keyword evidence="1" id="KW-0863">Zinc-finger</keyword>
<dbReference type="GO" id="GO:0003676">
    <property type="term" value="F:nucleic acid binding"/>
    <property type="evidence" value="ECO:0007669"/>
    <property type="project" value="InterPro"/>
</dbReference>
<organism evidence="3 4">
    <name type="scientific">Quercus rubra</name>
    <name type="common">Northern red oak</name>
    <name type="synonym">Quercus borealis</name>
    <dbReference type="NCBI Taxonomy" id="3512"/>
    <lineage>
        <taxon>Eukaryota</taxon>
        <taxon>Viridiplantae</taxon>
        <taxon>Streptophyta</taxon>
        <taxon>Embryophyta</taxon>
        <taxon>Tracheophyta</taxon>
        <taxon>Spermatophyta</taxon>
        <taxon>Magnoliopsida</taxon>
        <taxon>eudicotyledons</taxon>
        <taxon>Gunneridae</taxon>
        <taxon>Pentapetalae</taxon>
        <taxon>rosids</taxon>
        <taxon>fabids</taxon>
        <taxon>Fagales</taxon>
        <taxon>Fagaceae</taxon>
        <taxon>Quercus</taxon>
    </lineage>
</organism>
<dbReference type="PANTHER" id="PTHR34222">
    <property type="entry name" value="GAG_PRE-INTEGRS DOMAIN-CONTAINING PROTEIN"/>
    <property type="match status" value="1"/>
</dbReference>
<dbReference type="InterPro" id="IPR036875">
    <property type="entry name" value="Znf_CCHC_sf"/>
</dbReference>
<comment type="caution">
    <text evidence="3">The sequence shown here is derived from an EMBL/GenBank/DDBJ whole genome shotgun (WGS) entry which is preliminary data.</text>
</comment>
<dbReference type="SUPFAM" id="SSF57756">
    <property type="entry name" value="Retrovirus zinc finger-like domains"/>
    <property type="match status" value="1"/>
</dbReference>
<accession>A0AAN7DYX3</accession>
<gene>
    <name evidence="3" type="ORF">RGQ29_007616</name>
</gene>
<evidence type="ECO:0000259" key="2">
    <source>
        <dbReference type="PROSITE" id="PS50158"/>
    </source>
</evidence>
<name>A0AAN7DYX3_QUERU</name>
<protein>
    <recommendedName>
        <fullName evidence="2">CCHC-type domain-containing protein</fullName>
    </recommendedName>
</protein>
<evidence type="ECO:0000313" key="4">
    <source>
        <dbReference type="Proteomes" id="UP001324115"/>
    </source>
</evidence>
<keyword evidence="4" id="KW-1185">Reference proteome</keyword>
<dbReference type="PROSITE" id="PS50158">
    <property type="entry name" value="ZF_CCHC"/>
    <property type="match status" value="1"/>
</dbReference>
<sequence>MDPLPSVSKVYALLIQEEMQRSVSNQFGVKVDSTALVAKMQNFNANSSGNGVKGKEKPICTHCGKTGHITNKCYRLHGFLPGFKFKNKPSMAYQISVIQPQELVSSSSLTNSAFTPEQCQ</sequence>
<dbReference type="AlphaFoldDB" id="A0AAN7DYX3"/>
<dbReference type="GO" id="GO:0008270">
    <property type="term" value="F:zinc ion binding"/>
    <property type="evidence" value="ECO:0007669"/>
    <property type="project" value="UniProtKB-KW"/>
</dbReference>
<evidence type="ECO:0000313" key="3">
    <source>
        <dbReference type="EMBL" id="KAK4557946.1"/>
    </source>
</evidence>
<reference evidence="3 4" key="1">
    <citation type="journal article" date="2023" name="G3 (Bethesda)">
        <title>A haplotype-resolved chromosome-scale genome for Quercus rubra L. provides insights into the genetics of adaptive traits for red oak species.</title>
        <authorList>
            <person name="Kapoor B."/>
            <person name="Jenkins J."/>
            <person name="Schmutz J."/>
            <person name="Zhebentyayeva T."/>
            <person name="Kuelheim C."/>
            <person name="Coggeshall M."/>
            <person name="Heim C."/>
            <person name="Lasky J.R."/>
            <person name="Leites L."/>
            <person name="Islam-Faridi N."/>
            <person name="Romero-Severson J."/>
            <person name="DeLeo V.L."/>
            <person name="Lucas S.M."/>
            <person name="Lazic D."/>
            <person name="Gailing O."/>
            <person name="Carlson J."/>
            <person name="Staton M."/>
        </authorList>
    </citation>
    <scope>NUCLEOTIDE SEQUENCE [LARGE SCALE GENOMIC DNA]</scope>
    <source>
        <strain evidence="3">Pseudo-F2</strain>
    </source>
</reference>
<feature type="domain" description="CCHC-type" evidence="2">
    <location>
        <begin position="60"/>
        <end position="73"/>
    </location>
</feature>
<dbReference type="InterPro" id="IPR001878">
    <property type="entry name" value="Znf_CCHC"/>
</dbReference>
<dbReference type="PANTHER" id="PTHR34222:SF99">
    <property type="entry name" value="PROTEIN, PUTATIVE-RELATED"/>
    <property type="match status" value="1"/>
</dbReference>
<keyword evidence="1" id="KW-0479">Metal-binding</keyword>
<keyword evidence="1" id="KW-0862">Zinc</keyword>
<dbReference type="Proteomes" id="UP001324115">
    <property type="component" value="Unassembled WGS sequence"/>
</dbReference>
<dbReference type="EMBL" id="JAXUIC010000012">
    <property type="protein sequence ID" value="KAK4557946.1"/>
    <property type="molecule type" value="Genomic_DNA"/>
</dbReference>
<evidence type="ECO:0000256" key="1">
    <source>
        <dbReference type="PROSITE-ProRule" id="PRU00047"/>
    </source>
</evidence>